<dbReference type="InterPro" id="IPR009351">
    <property type="entry name" value="AlkZ-like"/>
</dbReference>
<evidence type="ECO:0000313" key="1">
    <source>
        <dbReference type="EMBL" id="RMB61331.1"/>
    </source>
</evidence>
<accession>A0A3M0G8G3</accession>
<gene>
    <name evidence="1" type="ORF">EAX62_01310</name>
</gene>
<proteinExistence type="predicted"/>
<dbReference type="PANTHER" id="PTHR30528">
    <property type="entry name" value="CYTOPLASMIC PROTEIN"/>
    <property type="match status" value="1"/>
</dbReference>
<reference evidence="1 2" key="1">
    <citation type="submission" date="2018-10" db="EMBL/GenBank/DDBJ databases">
        <title>Tessaracoccus antarcticuss sp. nov., isolated from sediment.</title>
        <authorList>
            <person name="Zhou L.Y."/>
            <person name="Du Z.J."/>
        </authorList>
    </citation>
    <scope>NUCLEOTIDE SEQUENCE [LARGE SCALE GENOMIC DNA]</scope>
    <source>
        <strain evidence="1 2">JDX10</strain>
    </source>
</reference>
<organism evidence="1 2">
    <name type="scientific">Tessaracoccus antarcticus</name>
    <dbReference type="NCBI Taxonomy" id="2479848"/>
    <lineage>
        <taxon>Bacteria</taxon>
        <taxon>Bacillati</taxon>
        <taxon>Actinomycetota</taxon>
        <taxon>Actinomycetes</taxon>
        <taxon>Propionibacteriales</taxon>
        <taxon>Propionibacteriaceae</taxon>
        <taxon>Tessaracoccus</taxon>
    </lineage>
</organism>
<dbReference type="Proteomes" id="UP000275256">
    <property type="component" value="Unassembled WGS sequence"/>
</dbReference>
<dbReference type="PANTHER" id="PTHR30528:SF0">
    <property type="entry name" value="CYTOPLASMIC PROTEIN"/>
    <property type="match status" value="1"/>
</dbReference>
<comment type="caution">
    <text evidence="1">The sequence shown here is derived from an EMBL/GenBank/DDBJ whole genome shotgun (WGS) entry which is preliminary data.</text>
</comment>
<dbReference type="Pfam" id="PF06224">
    <property type="entry name" value="AlkZ-like"/>
    <property type="match status" value="1"/>
</dbReference>
<evidence type="ECO:0000313" key="2">
    <source>
        <dbReference type="Proteomes" id="UP000275256"/>
    </source>
</evidence>
<dbReference type="AlphaFoldDB" id="A0A3M0G8G3"/>
<protein>
    <submittedName>
        <fullName evidence="1">Winged helix-turn-helix domain-containing protein</fullName>
    </submittedName>
</protein>
<name>A0A3M0G8G3_9ACTN</name>
<dbReference type="EMBL" id="REFW01000001">
    <property type="protein sequence ID" value="RMB61331.1"/>
    <property type="molecule type" value="Genomic_DNA"/>
</dbReference>
<keyword evidence="2" id="KW-1185">Reference proteome</keyword>
<dbReference type="OrthoDB" id="9787207at2"/>
<sequence>MPRTPHEPRRNVTLPQARRIAVAAQGLARPRPVSVTMRQVDATIRRMGTLQIDSVNVLARSQFLPLFSRLGPYDQTLLARAAHTAPRRITEYWAHQAAFIPVALHPLFRWRMQAYAEEAWGSIRRAETQHAGLVHEVLAAIGDLGPITPSRLTVELGHDPASLRAHWGWNWNVVKTVCEFLFFTGQIATAARTSQFERVFDLPERVLPADVLGAPTPSVEEAHRRLVEIAARAHGIGTVKCLADYWRLKAAPTRRAVDELVEEGALVPVSVDGTPAYLHVEAAVPRRVRARALLSPFDPLVWERDRALWLFGFHYRIGIYTPAEQRVHGYYVLPFLLDGDLVGRVDLKADRASGRLLVQSAWQEPGAPMGTAEELAQELFSMADWLHLDDVVVASKGDLARELAACCVPGIHKGEVTDW</sequence>